<evidence type="ECO:0000259" key="1">
    <source>
        <dbReference type="PROSITE" id="PS50041"/>
    </source>
</evidence>
<keyword evidence="3" id="KW-1185">Reference proteome</keyword>
<dbReference type="InterPro" id="IPR016186">
    <property type="entry name" value="C-type_lectin-like/link_sf"/>
</dbReference>
<evidence type="ECO:0000313" key="3">
    <source>
        <dbReference type="Proteomes" id="UP001529510"/>
    </source>
</evidence>
<dbReference type="InterPro" id="IPR016187">
    <property type="entry name" value="CTDL_fold"/>
</dbReference>
<gene>
    <name evidence="2" type="ORF">M9458_031838</name>
</gene>
<dbReference type="Proteomes" id="UP001529510">
    <property type="component" value="Unassembled WGS sequence"/>
</dbReference>
<comment type="caution">
    <text evidence="2">The sequence shown here is derived from an EMBL/GenBank/DDBJ whole genome shotgun (WGS) entry which is preliminary data.</text>
</comment>
<dbReference type="CDD" id="cd00037">
    <property type="entry name" value="CLECT"/>
    <property type="match status" value="1"/>
</dbReference>
<dbReference type="InterPro" id="IPR001304">
    <property type="entry name" value="C-type_lectin-like"/>
</dbReference>
<dbReference type="PROSITE" id="PS50041">
    <property type="entry name" value="C_TYPE_LECTIN_2"/>
    <property type="match status" value="1"/>
</dbReference>
<accession>A0ABD0PBT8</accession>
<name>A0ABD0PBT8_CIRMR</name>
<dbReference type="EMBL" id="JAMKFB020000016">
    <property type="protein sequence ID" value="KAL0171527.1"/>
    <property type="molecule type" value="Genomic_DNA"/>
</dbReference>
<reference evidence="2 3" key="1">
    <citation type="submission" date="2024-05" db="EMBL/GenBank/DDBJ databases">
        <title>Genome sequencing and assembly of Indian major carp, Cirrhinus mrigala (Hamilton, 1822).</title>
        <authorList>
            <person name="Mohindra V."/>
            <person name="Chowdhury L.M."/>
            <person name="Lal K."/>
            <person name="Jena J.K."/>
        </authorList>
    </citation>
    <scope>NUCLEOTIDE SEQUENCE [LARGE SCALE GENOMIC DNA]</scope>
    <source>
        <strain evidence="2">CM1030</strain>
        <tissue evidence="2">Blood</tissue>
    </source>
</reference>
<evidence type="ECO:0000313" key="2">
    <source>
        <dbReference type="EMBL" id="KAL0171527.1"/>
    </source>
</evidence>
<sequence length="91" mass="10611">MTWPESHHYCLNMSYQLITPSSEKAQKEMTNFLQSNRVSGRLTSEWYWQISNASEYSVSYTKWAVGHPNKPWKALCASVSQDANKEFSWKS</sequence>
<dbReference type="SUPFAM" id="SSF56436">
    <property type="entry name" value="C-type lectin-like"/>
    <property type="match status" value="1"/>
</dbReference>
<dbReference type="Gene3D" id="3.10.100.10">
    <property type="entry name" value="Mannose-Binding Protein A, subunit A"/>
    <property type="match status" value="1"/>
</dbReference>
<organism evidence="2 3">
    <name type="scientific">Cirrhinus mrigala</name>
    <name type="common">Mrigala</name>
    <dbReference type="NCBI Taxonomy" id="683832"/>
    <lineage>
        <taxon>Eukaryota</taxon>
        <taxon>Metazoa</taxon>
        <taxon>Chordata</taxon>
        <taxon>Craniata</taxon>
        <taxon>Vertebrata</taxon>
        <taxon>Euteleostomi</taxon>
        <taxon>Actinopterygii</taxon>
        <taxon>Neopterygii</taxon>
        <taxon>Teleostei</taxon>
        <taxon>Ostariophysi</taxon>
        <taxon>Cypriniformes</taxon>
        <taxon>Cyprinidae</taxon>
        <taxon>Labeoninae</taxon>
        <taxon>Labeonini</taxon>
        <taxon>Cirrhinus</taxon>
    </lineage>
</organism>
<proteinExistence type="predicted"/>
<protein>
    <recommendedName>
        <fullName evidence="1">C-type lectin domain-containing protein</fullName>
    </recommendedName>
</protein>
<feature type="domain" description="C-type lectin" evidence="1">
    <location>
        <begin position="1"/>
        <end position="91"/>
    </location>
</feature>
<dbReference type="AlphaFoldDB" id="A0ABD0PBT8"/>
<feature type="non-terminal residue" evidence="2">
    <location>
        <position position="91"/>
    </location>
</feature>